<feature type="transmembrane region" description="Helical" evidence="2">
    <location>
        <begin position="518"/>
        <end position="547"/>
    </location>
</feature>
<keyword evidence="2" id="KW-1133">Transmembrane helix</keyword>
<gene>
    <name evidence="3" type="ORF">FRACYDRAFT_244973</name>
</gene>
<sequence>MSQQQQQQQQQFVAADNNDDTSSQQSGSRSKSKKKGLIKGLGKSFKNVFSSSNSRQRRRKKRRKKREDGNDDDDSSWVSYGSEASMSSKYDYRDFDENGNPTTREEQWALSGGSGSGGGSDGSGKNNYKNNGNRNSNNRLPSSLALPKVEEGEDEDYDSDRHLGLGANSAHSAKERHTSGMNKMRKKFYTSPTKTKGDRGGGGYSSSISSSSRESRGSRGGGGGGGGGSKSRKNKKTKGTATATTAAADPLSLVVLLVDPISLRFELLSLDFDLASHITGTTPNSSSSKRKKSRNKNNKNNESEGDESLSSLKLTLTVQDVLDQITSESLTEETLKSNSTKKRPIGLIDRTEKIHYGTSNLDIACSSRPCPSRSTMSSGITKSLCDLTYSGEPHRDVLLGYFSDTAANTTDTDTTTNTDNTDNNTEVVVEVVSNEKIQKAIKLSKPIFMDPKVIQLMQSNGYNLSGWNGTIPTTTATTNKVGISNSNNNSNHSSSSAVMLGKPLPVKKRSKNYLLDNIIVKIILGLFVLLFATIMASSIVYGGLYVLPSPTPSTATSSSLTSSNTNSSTTTTSINNNLPHTFEGYIKFGYNSLSSWITPKSFLLEQQQQNDNVIEDTRSDDNKNVRSIRDDDDNDNDNEIIDLDL</sequence>
<name>A0A1E7F207_9STRA</name>
<keyword evidence="4" id="KW-1185">Reference proteome</keyword>
<protein>
    <submittedName>
        <fullName evidence="3">Uncharacterized protein</fullName>
    </submittedName>
</protein>
<feature type="compositionally biased region" description="Gly residues" evidence="1">
    <location>
        <begin position="218"/>
        <end position="229"/>
    </location>
</feature>
<keyword evidence="2" id="KW-0812">Transmembrane</keyword>
<keyword evidence="2" id="KW-0472">Membrane</keyword>
<feature type="compositionally biased region" description="Low complexity" evidence="1">
    <location>
        <begin position="1"/>
        <end position="11"/>
    </location>
</feature>
<dbReference type="EMBL" id="KV784366">
    <property type="protein sequence ID" value="OEU11853.1"/>
    <property type="molecule type" value="Genomic_DNA"/>
</dbReference>
<feature type="compositionally biased region" description="Basic residues" evidence="1">
    <location>
        <begin position="288"/>
        <end position="297"/>
    </location>
</feature>
<evidence type="ECO:0000313" key="4">
    <source>
        <dbReference type="Proteomes" id="UP000095751"/>
    </source>
</evidence>
<feature type="region of interest" description="Disordered" evidence="1">
    <location>
        <begin position="612"/>
        <end position="645"/>
    </location>
</feature>
<reference evidence="3 4" key="1">
    <citation type="submission" date="2016-09" db="EMBL/GenBank/DDBJ databases">
        <title>Extensive genetic diversity and differential bi-allelic expression allows diatom success in the polar Southern Ocean.</title>
        <authorList>
            <consortium name="DOE Joint Genome Institute"/>
            <person name="Mock T."/>
            <person name="Otillar R.P."/>
            <person name="Strauss J."/>
            <person name="Dupont C."/>
            <person name="Frickenhaus S."/>
            <person name="Maumus F."/>
            <person name="Mcmullan M."/>
            <person name="Sanges R."/>
            <person name="Schmutz J."/>
            <person name="Toseland A."/>
            <person name="Valas R."/>
            <person name="Veluchamy A."/>
            <person name="Ward B.J."/>
            <person name="Allen A."/>
            <person name="Barry K."/>
            <person name="Falciatore A."/>
            <person name="Ferrante M."/>
            <person name="Fortunato A.E."/>
            <person name="Gloeckner G."/>
            <person name="Gruber A."/>
            <person name="Hipkin R."/>
            <person name="Janech M."/>
            <person name="Kroth P."/>
            <person name="Leese F."/>
            <person name="Lindquist E."/>
            <person name="Lyon B.R."/>
            <person name="Martin J."/>
            <person name="Mayer C."/>
            <person name="Parker M."/>
            <person name="Quesneville H."/>
            <person name="Raymond J."/>
            <person name="Uhlig C."/>
            <person name="Valentin K.U."/>
            <person name="Worden A.Z."/>
            <person name="Armbrust E.V."/>
            <person name="Bowler C."/>
            <person name="Green B."/>
            <person name="Moulton V."/>
            <person name="Van Oosterhout C."/>
            <person name="Grigoriev I."/>
        </authorList>
    </citation>
    <scope>NUCLEOTIDE SEQUENCE [LARGE SCALE GENOMIC DNA]</scope>
    <source>
        <strain evidence="3 4">CCMP1102</strain>
    </source>
</reference>
<dbReference type="Proteomes" id="UP000095751">
    <property type="component" value="Unassembled WGS sequence"/>
</dbReference>
<feature type="compositionally biased region" description="Polar residues" evidence="1">
    <location>
        <begin position="77"/>
        <end position="88"/>
    </location>
</feature>
<organism evidence="3 4">
    <name type="scientific">Fragilariopsis cylindrus CCMP1102</name>
    <dbReference type="NCBI Taxonomy" id="635003"/>
    <lineage>
        <taxon>Eukaryota</taxon>
        <taxon>Sar</taxon>
        <taxon>Stramenopiles</taxon>
        <taxon>Ochrophyta</taxon>
        <taxon>Bacillariophyta</taxon>
        <taxon>Bacillariophyceae</taxon>
        <taxon>Bacillariophycidae</taxon>
        <taxon>Bacillariales</taxon>
        <taxon>Bacillariaceae</taxon>
        <taxon>Fragilariopsis</taxon>
    </lineage>
</organism>
<dbReference type="AlphaFoldDB" id="A0A1E7F207"/>
<dbReference type="InParanoid" id="A0A1E7F207"/>
<feature type="region of interest" description="Disordered" evidence="1">
    <location>
        <begin position="1"/>
        <end position="243"/>
    </location>
</feature>
<feature type="compositionally biased region" description="Gly residues" evidence="1">
    <location>
        <begin position="112"/>
        <end position="122"/>
    </location>
</feature>
<feature type="compositionally biased region" description="Low complexity" evidence="1">
    <location>
        <begin position="123"/>
        <end position="143"/>
    </location>
</feature>
<feature type="compositionally biased region" description="Acidic residues" evidence="1">
    <location>
        <begin position="630"/>
        <end position="645"/>
    </location>
</feature>
<evidence type="ECO:0000313" key="3">
    <source>
        <dbReference type="EMBL" id="OEU11853.1"/>
    </source>
</evidence>
<evidence type="ECO:0000256" key="1">
    <source>
        <dbReference type="SAM" id="MobiDB-lite"/>
    </source>
</evidence>
<feature type="compositionally biased region" description="Low complexity" evidence="1">
    <location>
        <begin position="38"/>
        <end position="54"/>
    </location>
</feature>
<evidence type="ECO:0000256" key="2">
    <source>
        <dbReference type="SAM" id="Phobius"/>
    </source>
</evidence>
<dbReference type="KEGG" id="fcy:FRACYDRAFT_244973"/>
<accession>A0A1E7F207</accession>
<dbReference type="OrthoDB" id="56324at2759"/>
<feature type="region of interest" description="Disordered" evidence="1">
    <location>
        <begin position="555"/>
        <end position="574"/>
    </location>
</feature>
<feature type="compositionally biased region" description="Basic residues" evidence="1">
    <location>
        <begin position="55"/>
        <end position="65"/>
    </location>
</feature>
<proteinExistence type="predicted"/>
<feature type="region of interest" description="Disordered" evidence="1">
    <location>
        <begin position="278"/>
        <end position="310"/>
    </location>
</feature>
<feature type="compositionally biased region" description="Basic and acidic residues" evidence="1">
    <location>
        <begin position="615"/>
        <end position="629"/>
    </location>
</feature>